<comment type="caution">
    <text evidence="6">The sequence shown here is derived from an EMBL/GenBank/DDBJ whole genome shotgun (WGS) entry which is preliminary data.</text>
</comment>
<dbReference type="OrthoDB" id="19714at2759"/>
<proteinExistence type="predicted"/>
<evidence type="ECO:0000313" key="6">
    <source>
        <dbReference type="EMBL" id="CAF1244309.1"/>
    </source>
</evidence>
<protein>
    <recommendedName>
        <fullName evidence="9">Methylosome subunit pICln</fullName>
    </recommendedName>
</protein>
<evidence type="ECO:0000313" key="7">
    <source>
        <dbReference type="EMBL" id="CAF3635079.1"/>
    </source>
</evidence>
<reference evidence="6" key="1">
    <citation type="submission" date="2021-02" db="EMBL/GenBank/DDBJ databases">
        <authorList>
            <person name="Nowell W R."/>
        </authorList>
    </citation>
    <scope>NUCLEOTIDE SEQUENCE</scope>
</reference>
<dbReference type="Gene3D" id="2.30.29.30">
    <property type="entry name" value="Pleckstrin-homology domain (PH domain)/Phosphotyrosine-binding domain (PTB)"/>
    <property type="match status" value="1"/>
</dbReference>
<keyword evidence="4" id="KW-0539">Nucleus</keyword>
<dbReference type="EMBL" id="CAJNOO010002189">
    <property type="protein sequence ID" value="CAF1244309.1"/>
    <property type="molecule type" value="Genomic_DNA"/>
</dbReference>
<dbReference type="GO" id="GO:0000387">
    <property type="term" value="P:spliceosomal snRNP assembly"/>
    <property type="evidence" value="ECO:0007669"/>
    <property type="project" value="TreeGrafter"/>
</dbReference>
<sequence length="234" mass="26493">MSSNLNIISFPTEYIRQQYSSVKAYLEDEYLGQGILCIAENQLVWAVASNETERQGIKIDYPSLAMHGIVTHDPKYPEEHLVVVVQKSKDDENDDDDDANHQGNGDEERSNSPVEYDSIRTVNYRFVMATSEDLKIAYQTIAECQALHPDPLDEMVEDDEVGSDIDYGNEDENNENGNGHNEDEDPYGYNAYFASTNQASRGSHFGVRRRGQHDDQGNVFNKSLSRIKKTNRSS</sequence>
<feature type="compositionally biased region" description="Acidic residues" evidence="5">
    <location>
        <begin position="162"/>
        <end position="174"/>
    </location>
</feature>
<dbReference type="EMBL" id="CAJOAX010000683">
    <property type="protein sequence ID" value="CAF3635079.1"/>
    <property type="molecule type" value="Genomic_DNA"/>
</dbReference>
<evidence type="ECO:0000256" key="1">
    <source>
        <dbReference type="ARBA" id="ARBA00004123"/>
    </source>
</evidence>
<feature type="region of interest" description="Disordered" evidence="5">
    <location>
        <begin position="90"/>
        <end position="116"/>
    </location>
</feature>
<dbReference type="GO" id="GO:0005681">
    <property type="term" value="C:spliceosomal complex"/>
    <property type="evidence" value="ECO:0007669"/>
    <property type="project" value="TreeGrafter"/>
</dbReference>
<dbReference type="AlphaFoldDB" id="A0A814ZKV7"/>
<dbReference type="PANTHER" id="PTHR21399:SF0">
    <property type="entry name" value="METHYLOSOME SUBUNIT PICLN"/>
    <property type="match status" value="1"/>
</dbReference>
<keyword evidence="3" id="KW-0963">Cytoplasm</keyword>
<dbReference type="PANTHER" id="PTHR21399">
    <property type="entry name" value="CHLORIDE CONDUCTANCE REGULATORY PROTEIN ICLN"/>
    <property type="match status" value="1"/>
</dbReference>
<dbReference type="Pfam" id="PF03517">
    <property type="entry name" value="Voldacs"/>
    <property type="match status" value="1"/>
</dbReference>
<dbReference type="Proteomes" id="UP000663823">
    <property type="component" value="Unassembled WGS sequence"/>
</dbReference>
<dbReference type="InterPro" id="IPR011993">
    <property type="entry name" value="PH-like_dom_sf"/>
</dbReference>
<dbReference type="GO" id="GO:0045292">
    <property type="term" value="P:mRNA cis splicing, via spliceosome"/>
    <property type="evidence" value="ECO:0007669"/>
    <property type="project" value="TreeGrafter"/>
</dbReference>
<feature type="compositionally biased region" description="Basic residues" evidence="5">
    <location>
        <begin position="225"/>
        <end position="234"/>
    </location>
</feature>
<organism evidence="6 8">
    <name type="scientific">Rotaria sordida</name>
    <dbReference type="NCBI Taxonomy" id="392033"/>
    <lineage>
        <taxon>Eukaryota</taxon>
        <taxon>Metazoa</taxon>
        <taxon>Spiralia</taxon>
        <taxon>Gnathifera</taxon>
        <taxon>Rotifera</taxon>
        <taxon>Eurotatoria</taxon>
        <taxon>Bdelloidea</taxon>
        <taxon>Philodinida</taxon>
        <taxon>Philodinidae</taxon>
        <taxon>Rotaria</taxon>
    </lineage>
</organism>
<evidence type="ECO:0000313" key="8">
    <source>
        <dbReference type="Proteomes" id="UP000663882"/>
    </source>
</evidence>
<dbReference type="InterPro" id="IPR039924">
    <property type="entry name" value="ICln/Lot5/Saf5"/>
</dbReference>
<dbReference type="GO" id="GO:0034715">
    <property type="term" value="C:pICln-Sm protein complex"/>
    <property type="evidence" value="ECO:0007669"/>
    <property type="project" value="TreeGrafter"/>
</dbReference>
<dbReference type="Proteomes" id="UP000663882">
    <property type="component" value="Unassembled WGS sequence"/>
</dbReference>
<accession>A0A814ZKV7</accession>
<gene>
    <name evidence="7" type="ORF">OTI717_LOCUS8512</name>
    <name evidence="6" type="ORF">RFH988_LOCUS26834</name>
</gene>
<comment type="subcellular location">
    <subcellularLocation>
        <location evidence="2">Cytoplasm</location>
    </subcellularLocation>
    <subcellularLocation>
        <location evidence="1">Nucleus</location>
    </subcellularLocation>
</comment>
<dbReference type="GO" id="GO:0005829">
    <property type="term" value="C:cytosol"/>
    <property type="evidence" value="ECO:0007669"/>
    <property type="project" value="TreeGrafter"/>
</dbReference>
<evidence type="ECO:0000256" key="5">
    <source>
        <dbReference type="SAM" id="MobiDB-lite"/>
    </source>
</evidence>
<name>A0A814ZKV7_9BILA</name>
<feature type="region of interest" description="Disordered" evidence="5">
    <location>
        <begin position="162"/>
        <end position="234"/>
    </location>
</feature>
<evidence type="ECO:0000256" key="4">
    <source>
        <dbReference type="ARBA" id="ARBA00023242"/>
    </source>
</evidence>
<evidence type="ECO:0000256" key="3">
    <source>
        <dbReference type="ARBA" id="ARBA00022490"/>
    </source>
</evidence>
<evidence type="ECO:0000256" key="2">
    <source>
        <dbReference type="ARBA" id="ARBA00004496"/>
    </source>
</evidence>
<evidence type="ECO:0008006" key="9">
    <source>
        <dbReference type="Google" id="ProtNLM"/>
    </source>
</evidence>